<evidence type="ECO:0000256" key="10">
    <source>
        <dbReference type="ARBA" id="ARBA00022729"/>
    </source>
</evidence>
<dbReference type="PANTHER" id="PTHR12053:SF3">
    <property type="entry name" value="CARBOXYPEPTIDASE Q"/>
    <property type="match status" value="1"/>
</dbReference>
<evidence type="ECO:0000256" key="12">
    <source>
        <dbReference type="ARBA" id="ARBA00022824"/>
    </source>
</evidence>
<evidence type="ECO:0000256" key="5">
    <source>
        <dbReference type="ARBA" id="ARBA00014116"/>
    </source>
</evidence>
<evidence type="ECO:0000256" key="8">
    <source>
        <dbReference type="ARBA" id="ARBA00022670"/>
    </source>
</evidence>
<keyword evidence="6" id="KW-0964">Secreted</keyword>
<keyword evidence="8" id="KW-0645">Protease</keyword>
<organism evidence="23 24">
    <name type="scientific">Panacibacter microcysteis</name>
    <dbReference type="NCBI Taxonomy" id="2793269"/>
    <lineage>
        <taxon>Bacteria</taxon>
        <taxon>Pseudomonadati</taxon>
        <taxon>Bacteroidota</taxon>
        <taxon>Chitinophagia</taxon>
        <taxon>Chitinophagales</taxon>
        <taxon>Chitinophagaceae</taxon>
        <taxon>Panacibacter</taxon>
    </lineage>
</organism>
<comment type="subcellular location">
    <subcellularLocation>
        <location evidence="1">Endoplasmic reticulum</location>
    </subcellularLocation>
    <subcellularLocation>
        <location evidence="3">Golgi apparatus</location>
    </subcellularLocation>
    <subcellularLocation>
        <location evidence="2">Lysosome</location>
    </subcellularLocation>
    <subcellularLocation>
        <location evidence="4">Secreted</location>
    </subcellularLocation>
</comment>
<evidence type="ECO:0000256" key="4">
    <source>
        <dbReference type="ARBA" id="ARBA00004613"/>
    </source>
</evidence>
<feature type="chain" id="PRO_5037081358" description="Carboxypeptidase Q" evidence="21">
    <location>
        <begin position="18"/>
        <end position="464"/>
    </location>
</feature>
<keyword evidence="24" id="KW-1185">Reference proteome</keyword>
<dbReference type="EMBL" id="JADWYR010000001">
    <property type="protein sequence ID" value="MBG9376544.1"/>
    <property type="molecule type" value="Genomic_DNA"/>
</dbReference>
<evidence type="ECO:0000256" key="18">
    <source>
        <dbReference type="ARBA" id="ARBA00023228"/>
    </source>
</evidence>
<keyword evidence="7" id="KW-0121">Carboxypeptidase</keyword>
<dbReference type="GO" id="GO:0046872">
    <property type="term" value="F:metal ion binding"/>
    <property type="evidence" value="ECO:0007669"/>
    <property type="project" value="UniProtKB-KW"/>
</dbReference>
<evidence type="ECO:0000259" key="22">
    <source>
        <dbReference type="Pfam" id="PF04389"/>
    </source>
</evidence>
<dbReference type="GO" id="GO:0005576">
    <property type="term" value="C:extracellular region"/>
    <property type="evidence" value="ECO:0007669"/>
    <property type="project" value="UniProtKB-SubCell"/>
</dbReference>
<keyword evidence="12" id="KW-0256">Endoplasmic reticulum</keyword>
<dbReference type="Gene3D" id="3.40.630.10">
    <property type="entry name" value="Zn peptidases"/>
    <property type="match status" value="1"/>
</dbReference>
<dbReference type="InterPro" id="IPR039866">
    <property type="entry name" value="CPQ"/>
</dbReference>
<evidence type="ECO:0000256" key="15">
    <source>
        <dbReference type="ARBA" id="ARBA00023049"/>
    </source>
</evidence>
<dbReference type="GO" id="GO:0004180">
    <property type="term" value="F:carboxypeptidase activity"/>
    <property type="evidence" value="ECO:0007669"/>
    <property type="project" value="UniProtKB-KW"/>
</dbReference>
<keyword evidence="16" id="KW-0865">Zymogen</keyword>
<evidence type="ECO:0000256" key="7">
    <source>
        <dbReference type="ARBA" id="ARBA00022645"/>
    </source>
</evidence>
<evidence type="ECO:0000256" key="14">
    <source>
        <dbReference type="ARBA" id="ARBA00023034"/>
    </source>
</evidence>
<evidence type="ECO:0000256" key="1">
    <source>
        <dbReference type="ARBA" id="ARBA00004240"/>
    </source>
</evidence>
<accession>A0A931GXT4</accession>
<protein>
    <recommendedName>
        <fullName evidence="5">Carboxypeptidase Q</fullName>
    </recommendedName>
    <alternativeName>
        <fullName evidence="20">Plasma glutamate carboxypeptidase</fullName>
    </alternativeName>
</protein>
<keyword evidence="18" id="KW-0458">Lysosome</keyword>
<evidence type="ECO:0000256" key="16">
    <source>
        <dbReference type="ARBA" id="ARBA00023145"/>
    </source>
</evidence>
<gene>
    <name evidence="23" type="ORF">I5907_09885</name>
</gene>
<sequence>MKKLVLLFGLIPAITHAQQSYNNAMSDSAVIKLIADDIMVSRTPYNNLHDLTKKVGGRLAGSPQMVMAENWGKKAMEAAGADKVIMQECMVPHWVRGGKDEASVNYKDAGGRVQRFALNALAIGNSLGSGAKGVEGTVLRVNSFDELEQQKDAVKGKIIFYNVPFEETFIETFRAYGKNVVYRGAGASRAAKYGAAGVVVRSMTNAEDNHPHTGSLKYNDSFPKIPAVAIGIQDVAKMNELIDKKFVLNAKLITHGKQLPDTIGHNVIGELTGTEHPEEIITVGGHLDSWDVNEGAHDDGTGVVQTIEILRAFKALGYKPKHTIRFVLFANEENGTRGGLKYAADAKANNLTMLFALESDAGGFTPRGFGFSVSDSVWNKLYAWKKLFTPYGGDMFVRGGGGADIGPLKETFGTALAGLSPDSQRYFDVHHAVSDVFEAVNIREMKLGAVNMAALLYLVDKYGL</sequence>
<keyword evidence="10 21" id="KW-0732">Signal</keyword>
<evidence type="ECO:0000256" key="11">
    <source>
        <dbReference type="ARBA" id="ARBA00022801"/>
    </source>
</evidence>
<reference evidence="23" key="1">
    <citation type="submission" date="2020-11" db="EMBL/GenBank/DDBJ databases">
        <title>Bacterial whole genome sequence for Panacibacter sp. DH6.</title>
        <authorList>
            <person name="Le V."/>
            <person name="Ko S."/>
            <person name="Ahn C.-Y."/>
            <person name="Oh H.-M."/>
        </authorList>
    </citation>
    <scope>NUCLEOTIDE SEQUENCE</scope>
    <source>
        <strain evidence="23">DH6</strain>
    </source>
</reference>
<evidence type="ECO:0000313" key="24">
    <source>
        <dbReference type="Proteomes" id="UP000628448"/>
    </source>
</evidence>
<keyword evidence="9" id="KW-0479">Metal-binding</keyword>
<keyword evidence="17" id="KW-0325">Glycoprotein</keyword>
<keyword evidence="15" id="KW-0482">Metalloprotease</keyword>
<evidence type="ECO:0000256" key="20">
    <source>
        <dbReference type="ARBA" id="ARBA00033328"/>
    </source>
</evidence>
<dbReference type="SUPFAM" id="SSF53187">
    <property type="entry name" value="Zn-dependent exopeptidases"/>
    <property type="match status" value="1"/>
</dbReference>
<dbReference type="InterPro" id="IPR007484">
    <property type="entry name" value="Peptidase_M28"/>
</dbReference>
<evidence type="ECO:0000256" key="13">
    <source>
        <dbReference type="ARBA" id="ARBA00022833"/>
    </source>
</evidence>
<dbReference type="GO" id="GO:0005764">
    <property type="term" value="C:lysosome"/>
    <property type="evidence" value="ECO:0007669"/>
    <property type="project" value="UniProtKB-SubCell"/>
</dbReference>
<feature type="domain" description="Peptidase M28" evidence="22">
    <location>
        <begin position="266"/>
        <end position="445"/>
    </location>
</feature>
<evidence type="ECO:0000313" key="23">
    <source>
        <dbReference type="EMBL" id="MBG9376544.1"/>
    </source>
</evidence>
<evidence type="ECO:0000256" key="9">
    <source>
        <dbReference type="ARBA" id="ARBA00022723"/>
    </source>
</evidence>
<evidence type="ECO:0000256" key="17">
    <source>
        <dbReference type="ARBA" id="ARBA00023180"/>
    </source>
</evidence>
<evidence type="ECO:0000256" key="21">
    <source>
        <dbReference type="SAM" id="SignalP"/>
    </source>
</evidence>
<proteinExistence type="predicted"/>
<evidence type="ECO:0000256" key="2">
    <source>
        <dbReference type="ARBA" id="ARBA00004371"/>
    </source>
</evidence>
<dbReference type="Proteomes" id="UP000628448">
    <property type="component" value="Unassembled WGS sequence"/>
</dbReference>
<feature type="signal peptide" evidence="21">
    <location>
        <begin position="1"/>
        <end position="17"/>
    </location>
</feature>
<dbReference type="RefSeq" id="WP_231402014.1">
    <property type="nucleotide sequence ID" value="NZ_JADWYR010000001.1"/>
</dbReference>
<dbReference type="GO" id="GO:0070573">
    <property type="term" value="F:metallodipeptidase activity"/>
    <property type="evidence" value="ECO:0007669"/>
    <property type="project" value="InterPro"/>
</dbReference>
<keyword evidence="13" id="KW-0862">Zinc</keyword>
<dbReference type="GO" id="GO:0006508">
    <property type="term" value="P:proteolysis"/>
    <property type="evidence" value="ECO:0007669"/>
    <property type="project" value="UniProtKB-KW"/>
</dbReference>
<keyword evidence="11" id="KW-0378">Hydrolase</keyword>
<comment type="caution">
    <text evidence="23">The sequence shown here is derived from an EMBL/GenBank/DDBJ whole genome shotgun (WGS) entry which is preliminary data.</text>
</comment>
<evidence type="ECO:0000256" key="19">
    <source>
        <dbReference type="ARBA" id="ARBA00025833"/>
    </source>
</evidence>
<name>A0A931GXT4_9BACT</name>
<comment type="subunit">
    <text evidence="19">Homodimer. The monomeric form is inactive while the homodimer is active.</text>
</comment>
<dbReference type="Pfam" id="PF04389">
    <property type="entry name" value="Peptidase_M28"/>
    <property type="match status" value="1"/>
</dbReference>
<evidence type="ECO:0000256" key="3">
    <source>
        <dbReference type="ARBA" id="ARBA00004555"/>
    </source>
</evidence>
<dbReference type="Gene3D" id="3.50.30.30">
    <property type="match status" value="1"/>
</dbReference>
<evidence type="ECO:0000256" key="6">
    <source>
        <dbReference type="ARBA" id="ARBA00022525"/>
    </source>
</evidence>
<dbReference type="PANTHER" id="PTHR12053">
    <property type="entry name" value="PROTEASE FAMILY M28 PLASMA GLUTAMATE CARBOXYPEPTIDASE-RELATED"/>
    <property type="match status" value="1"/>
</dbReference>
<dbReference type="AlphaFoldDB" id="A0A931GXT4"/>
<keyword evidence="14" id="KW-0333">Golgi apparatus</keyword>